<accession>A0A7C1JWZ6</accession>
<dbReference type="GO" id="GO:0003987">
    <property type="term" value="F:acetate-CoA ligase activity"/>
    <property type="evidence" value="ECO:0007669"/>
    <property type="project" value="UniProtKB-EC"/>
</dbReference>
<evidence type="ECO:0000256" key="1">
    <source>
        <dbReference type="ARBA" id="ARBA00013275"/>
    </source>
</evidence>
<dbReference type="Gene3D" id="3.40.50.12780">
    <property type="entry name" value="N-terminal domain of ligase-like"/>
    <property type="match status" value="1"/>
</dbReference>
<keyword evidence="2 8" id="KW-0436">Ligase</keyword>
<evidence type="ECO:0000313" key="8">
    <source>
        <dbReference type="EMBL" id="HDX30610.1"/>
    </source>
</evidence>
<proteinExistence type="predicted"/>
<dbReference type="EMBL" id="DSMG01000044">
    <property type="protein sequence ID" value="HDX30610.1"/>
    <property type="molecule type" value="Genomic_DNA"/>
</dbReference>
<name>A0A7C1JWZ6_9CHLR</name>
<sequence length="595" mass="67116">MQWEPIRKTPQMLRVPPNLVDYEQTYRTFTWESIERMLDGLPNGQGLNIAHEAVDRHARGARRNHLALRWLGKDGSVRDFTYADLAEQSNRFANVLRRLGVGKGERVFVLAGRIPELYIAVLGTLKNVSVLCPLFSAFGPEPIEQRLKIGEGKVLVTTERLFRQRKIAEMWERLPSLEFVLLTDAESHINEDVLSLPRLMEEASPEFTIPPTDPEDMALLHFTSGTTGRPKGAIHVHKAVIMHYMTALYALDLHAEDIYWCTADPGWVTGVSYGISAPLCHGVTMIVDEAEFDAERWYRILEEQKVTVWYTAPTAIRRLMRMDIEPLKRYDLSHLRFIASVGEPLNPEAVAWGMKMLHLPIHDNWWQTETGGIMIANFAAMDIRPGSMGKPLPGVEAAILEKLEDGHVRVVTEPNVEGHLALKPGWPSMFRGYLHDEERYAKCFVDGWYISGDLAELDEDGYFWFIGRADDIIKTAGHMVGPFEVESALMEHPAVAEAGVIGVPDPVIGEVVKAFVSLKPPYKPSEELRLELLGWGRTRLGSAVAPKMIEFQDNLPKTRSGKIMRRLLKARELGLPEGDLSTLEKAAEEEEKTTQ</sequence>
<evidence type="ECO:0000256" key="4">
    <source>
        <dbReference type="ARBA" id="ARBA00022840"/>
    </source>
</evidence>
<dbReference type="GO" id="GO:0005524">
    <property type="term" value="F:ATP binding"/>
    <property type="evidence" value="ECO:0007669"/>
    <property type="project" value="UniProtKB-KW"/>
</dbReference>
<dbReference type="Gene3D" id="3.30.300.30">
    <property type="match status" value="1"/>
</dbReference>
<feature type="domain" description="AMP-binding enzyme C-terminal" evidence="7">
    <location>
        <begin position="484"/>
        <end position="562"/>
    </location>
</feature>
<reference evidence="8" key="1">
    <citation type="journal article" date="2020" name="mSystems">
        <title>Genome- and Community-Level Interaction Insights into Carbon Utilization and Element Cycling Functions of Hydrothermarchaeota in Hydrothermal Sediment.</title>
        <authorList>
            <person name="Zhou Z."/>
            <person name="Liu Y."/>
            <person name="Xu W."/>
            <person name="Pan J."/>
            <person name="Luo Z.H."/>
            <person name="Li M."/>
        </authorList>
    </citation>
    <scope>NUCLEOTIDE SEQUENCE [LARGE SCALE GENOMIC DNA]</scope>
    <source>
        <strain evidence="8">SpSt-289</strain>
    </source>
</reference>
<protein>
    <recommendedName>
        <fullName evidence="1">acetate--CoA ligase</fullName>
        <ecNumber evidence="1">6.2.1.1</ecNumber>
    </recommendedName>
</protein>
<keyword evidence="5" id="KW-0007">Acetylation</keyword>
<dbReference type="Pfam" id="PF00501">
    <property type="entry name" value="AMP-binding"/>
    <property type="match status" value="1"/>
</dbReference>
<dbReference type="GO" id="GO:0006085">
    <property type="term" value="P:acetyl-CoA biosynthetic process"/>
    <property type="evidence" value="ECO:0007669"/>
    <property type="project" value="TreeGrafter"/>
</dbReference>
<dbReference type="PANTHER" id="PTHR24095">
    <property type="entry name" value="ACETYL-COENZYME A SYNTHETASE"/>
    <property type="match status" value="1"/>
</dbReference>
<evidence type="ECO:0000259" key="6">
    <source>
        <dbReference type="Pfam" id="PF00501"/>
    </source>
</evidence>
<keyword evidence="4" id="KW-0067">ATP-binding</keyword>
<dbReference type="InterPro" id="IPR042099">
    <property type="entry name" value="ANL_N_sf"/>
</dbReference>
<dbReference type="Pfam" id="PF13193">
    <property type="entry name" value="AMP-binding_C"/>
    <property type="match status" value="1"/>
</dbReference>
<evidence type="ECO:0000256" key="3">
    <source>
        <dbReference type="ARBA" id="ARBA00022741"/>
    </source>
</evidence>
<dbReference type="SUPFAM" id="SSF56801">
    <property type="entry name" value="Acetyl-CoA synthetase-like"/>
    <property type="match status" value="1"/>
</dbReference>
<dbReference type="PANTHER" id="PTHR24095:SF14">
    <property type="entry name" value="ACETYL-COENZYME A SYNTHETASE 1"/>
    <property type="match status" value="1"/>
</dbReference>
<evidence type="ECO:0000259" key="7">
    <source>
        <dbReference type="Pfam" id="PF13193"/>
    </source>
</evidence>
<organism evidence="8">
    <name type="scientific">Caldilinea aerophila</name>
    <dbReference type="NCBI Taxonomy" id="133453"/>
    <lineage>
        <taxon>Bacteria</taxon>
        <taxon>Bacillati</taxon>
        <taxon>Chloroflexota</taxon>
        <taxon>Caldilineae</taxon>
        <taxon>Caldilineales</taxon>
        <taxon>Caldilineaceae</taxon>
        <taxon>Caldilinea</taxon>
    </lineage>
</organism>
<feature type="domain" description="AMP-dependent synthetase/ligase" evidence="6">
    <location>
        <begin position="56"/>
        <end position="434"/>
    </location>
</feature>
<dbReference type="NCBIfam" id="NF003313">
    <property type="entry name" value="PRK04319.1"/>
    <property type="match status" value="1"/>
</dbReference>
<gene>
    <name evidence="8" type="primary">acsA</name>
    <name evidence="8" type="ORF">ENQ20_03855</name>
</gene>
<dbReference type="InterPro" id="IPR000873">
    <property type="entry name" value="AMP-dep_synth/lig_dom"/>
</dbReference>
<dbReference type="InterPro" id="IPR045851">
    <property type="entry name" value="AMP-bd_C_sf"/>
</dbReference>
<dbReference type="EC" id="6.2.1.1" evidence="1"/>
<evidence type="ECO:0000256" key="2">
    <source>
        <dbReference type="ARBA" id="ARBA00022598"/>
    </source>
</evidence>
<evidence type="ECO:0000256" key="5">
    <source>
        <dbReference type="ARBA" id="ARBA00022990"/>
    </source>
</evidence>
<comment type="caution">
    <text evidence="8">The sequence shown here is derived from an EMBL/GenBank/DDBJ whole genome shotgun (WGS) entry which is preliminary data.</text>
</comment>
<keyword evidence="3" id="KW-0547">Nucleotide-binding</keyword>
<dbReference type="PROSITE" id="PS00455">
    <property type="entry name" value="AMP_BINDING"/>
    <property type="match status" value="1"/>
</dbReference>
<dbReference type="AlphaFoldDB" id="A0A7C1JWZ6"/>
<dbReference type="InterPro" id="IPR020845">
    <property type="entry name" value="AMP-binding_CS"/>
</dbReference>
<dbReference type="InterPro" id="IPR025110">
    <property type="entry name" value="AMP-bd_C"/>
</dbReference>